<dbReference type="AlphaFoldDB" id="A0AAV6VKF7"/>
<name>A0AAV6VKF7_9ARAC</name>
<evidence type="ECO:0000313" key="1">
    <source>
        <dbReference type="EMBL" id="KAG8196538.1"/>
    </source>
</evidence>
<dbReference type="InterPro" id="IPR043502">
    <property type="entry name" value="DNA/RNA_pol_sf"/>
</dbReference>
<protein>
    <recommendedName>
        <fullName evidence="3">Reverse transcriptase domain-containing protein</fullName>
    </recommendedName>
</protein>
<gene>
    <name evidence="1" type="ORF">JTE90_003555</name>
</gene>
<dbReference type="InterPro" id="IPR008042">
    <property type="entry name" value="Retrotrans_Pao"/>
</dbReference>
<dbReference type="Pfam" id="PF05380">
    <property type="entry name" value="Peptidase_A17"/>
    <property type="match status" value="1"/>
</dbReference>
<organism evidence="1 2">
    <name type="scientific">Oedothorax gibbosus</name>
    <dbReference type="NCBI Taxonomy" id="931172"/>
    <lineage>
        <taxon>Eukaryota</taxon>
        <taxon>Metazoa</taxon>
        <taxon>Ecdysozoa</taxon>
        <taxon>Arthropoda</taxon>
        <taxon>Chelicerata</taxon>
        <taxon>Arachnida</taxon>
        <taxon>Araneae</taxon>
        <taxon>Araneomorphae</taxon>
        <taxon>Entelegynae</taxon>
        <taxon>Araneoidea</taxon>
        <taxon>Linyphiidae</taxon>
        <taxon>Erigoninae</taxon>
        <taxon>Oedothorax</taxon>
    </lineage>
</organism>
<dbReference type="GO" id="GO:0071897">
    <property type="term" value="P:DNA biosynthetic process"/>
    <property type="evidence" value="ECO:0007669"/>
    <property type="project" value="UniProtKB-ARBA"/>
</dbReference>
<comment type="caution">
    <text evidence="1">The sequence shown here is derived from an EMBL/GenBank/DDBJ whole genome shotgun (WGS) entry which is preliminary data.</text>
</comment>
<reference evidence="1 2" key="1">
    <citation type="journal article" date="2022" name="Nat. Ecol. Evol.">
        <title>A masculinizing supergene underlies an exaggerated male reproductive morph in a spider.</title>
        <authorList>
            <person name="Hendrickx F."/>
            <person name="De Corte Z."/>
            <person name="Sonet G."/>
            <person name="Van Belleghem S.M."/>
            <person name="Kostlbacher S."/>
            <person name="Vangestel C."/>
        </authorList>
    </citation>
    <scope>NUCLEOTIDE SEQUENCE [LARGE SCALE GENOMIC DNA]</scope>
    <source>
        <strain evidence="1">W744_W776</strain>
    </source>
</reference>
<sequence length="266" mass="30955">MQFVSCSLTRNPGEQQRYDIEVYRFCRVLFGVNASPFLLSATIKEHIEKYRDVFPITVDMLDTCLYVDDWVCAFSDVSSALKVSREAKDIMTDANMNLCKWSSNSDKLVQLWKNNDFHIHPIHSEDTCESDKLHKVLGLPWHIQQDYITLDVTQLLDFDEKSSVTKRLVLSTSGKIFDVLGLVTPYTIRLKCLFQELWLRKISWDDELPADLLRRLSNGDLNCSTSPTCVFRETSWTAAWMVQTIFKSTYFPMQAKRHTERQPTFE</sequence>
<keyword evidence="2" id="KW-1185">Reference proteome</keyword>
<accession>A0AAV6VKF7</accession>
<evidence type="ECO:0008006" key="3">
    <source>
        <dbReference type="Google" id="ProtNLM"/>
    </source>
</evidence>
<dbReference type="PANTHER" id="PTHR47331">
    <property type="entry name" value="PHD-TYPE DOMAIN-CONTAINING PROTEIN"/>
    <property type="match status" value="1"/>
</dbReference>
<evidence type="ECO:0000313" key="2">
    <source>
        <dbReference type="Proteomes" id="UP000827092"/>
    </source>
</evidence>
<dbReference type="PANTHER" id="PTHR47331:SF1">
    <property type="entry name" value="GAG-LIKE PROTEIN"/>
    <property type="match status" value="1"/>
</dbReference>
<dbReference type="SUPFAM" id="SSF56672">
    <property type="entry name" value="DNA/RNA polymerases"/>
    <property type="match status" value="1"/>
</dbReference>
<dbReference type="EMBL" id="JAFNEN010000068">
    <property type="protein sequence ID" value="KAG8196538.1"/>
    <property type="molecule type" value="Genomic_DNA"/>
</dbReference>
<proteinExistence type="predicted"/>
<dbReference type="Proteomes" id="UP000827092">
    <property type="component" value="Unassembled WGS sequence"/>
</dbReference>